<sequence length="597" mass="65477">MLRLPKLHPSPVVEHAAGIPAPHEQILLHLDERGFVPFHPALAEKFGHKAAIFVGMALYWTRHSIRKHPQRGGWFNMSMQQWRTSIGLTRSEQESVREQLIQAGVLEENLIGRPAVMNYRINVLALATQLSIRGAGSAAMNWDTAQSWFRGCHSYYKPLADVVGNIAAGLYLSYLLQRYRDCLQRGQLDSGCIFAPQETIANMLHLGMKVQRNARERLKRAGLIQESGQGGALVRLNMDAILMCLKGQAIKPLKGRTTPPAAPVLDEQAATPASVPTVATYQALDLSQLGIAFRQLSLGLTNAVIETPAAKPSRPRDFLMSFLAVDAPVDFQQVGVQDVVRECSPLRSNKSKHDRDLLRSTALLATDAHAEEKFAVSCKLESAVSCNQELPKPAIYIQRDVFKTTTTLGSSGDEASFQAPPPALSTAGLIMPSRLGEEHRVGVLEVLSKAPASEHQRLLDELDGQLGSHHKSIKSPAGWLYGLIRKMSQGPVTLLYADEVASARASQHEGMQASERTNPRFAQLKQAHDAQQLIQPGFVYRLDTTGALVYFDKSTGVLRQKSVNDAWRVLLSGRDIVNAHNEGKLIQLSAEEGGALC</sequence>
<accession>A0A6A1R0N3</accession>
<reference evidence="1" key="1">
    <citation type="submission" date="2019-09" db="EMBL/GenBank/DDBJ databases">
        <title>Draft genome sequences of 48 bacterial type strains from the CCUG.</title>
        <authorList>
            <person name="Tunovic T."/>
            <person name="Pineiro-Iglesias B."/>
            <person name="Unosson C."/>
            <person name="Inganas E."/>
            <person name="Ohlen M."/>
            <person name="Cardew S."/>
            <person name="Jensie-Markopoulos S."/>
            <person name="Salva-Serra F."/>
            <person name="Jaen-Luchoro D."/>
            <person name="Karlsson R."/>
            <person name="Svensson-Stadler L."/>
            <person name="Chun J."/>
            <person name="Moore E."/>
        </authorList>
    </citation>
    <scope>NUCLEOTIDE SEQUENCE</scope>
    <source>
        <strain evidence="1">CCUG 15333</strain>
    </source>
</reference>
<comment type="caution">
    <text evidence="1">The sequence shown here is derived from an EMBL/GenBank/DDBJ whole genome shotgun (WGS) entry which is preliminary data.</text>
</comment>
<protein>
    <submittedName>
        <fullName evidence="1">Uncharacterized protein</fullName>
    </submittedName>
</protein>
<name>A0A6A1R0N3_9BURK</name>
<organism evidence="1">
    <name type="scientific">Comamonas kerstersii</name>
    <dbReference type="NCBI Taxonomy" id="225992"/>
    <lineage>
        <taxon>Bacteria</taxon>
        <taxon>Pseudomonadati</taxon>
        <taxon>Pseudomonadota</taxon>
        <taxon>Betaproteobacteria</taxon>
        <taxon>Burkholderiales</taxon>
        <taxon>Comamonadaceae</taxon>
        <taxon>Comamonas</taxon>
    </lineage>
</organism>
<gene>
    <name evidence="1" type="ORF">F7P80_12195</name>
</gene>
<evidence type="ECO:0000313" key="1">
    <source>
        <dbReference type="EMBL" id="KAB0585887.1"/>
    </source>
</evidence>
<dbReference type="RefSeq" id="WP_211372031.1">
    <property type="nucleotide sequence ID" value="NZ_VZOT01000009.1"/>
</dbReference>
<dbReference type="AlphaFoldDB" id="A0A6A1R0N3"/>
<proteinExistence type="predicted"/>
<dbReference type="EMBL" id="VZOT01000009">
    <property type="protein sequence ID" value="KAB0585887.1"/>
    <property type="molecule type" value="Genomic_DNA"/>
</dbReference>